<evidence type="ECO:0000256" key="1">
    <source>
        <dbReference type="SAM" id="MobiDB-lite"/>
    </source>
</evidence>
<feature type="region of interest" description="Disordered" evidence="1">
    <location>
        <begin position="114"/>
        <end position="143"/>
    </location>
</feature>
<protein>
    <submittedName>
        <fullName evidence="2">Uncharacterized protein</fullName>
    </submittedName>
</protein>
<accession>A0AA39FJB1</accession>
<evidence type="ECO:0000313" key="3">
    <source>
        <dbReference type="Proteomes" id="UP001168990"/>
    </source>
</evidence>
<name>A0AA39FJB1_9HYME</name>
<dbReference type="Proteomes" id="UP001168990">
    <property type="component" value="Unassembled WGS sequence"/>
</dbReference>
<proteinExistence type="predicted"/>
<feature type="compositionally biased region" description="Basic and acidic residues" evidence="1">
    <location>
        <begin position="119"/>
        <end position="131"/>
    </location>
</feature>
<organism evidence="2 3">
    <name type="scientific">Microctonus aethiopoides</name>
    <dbReference type="NCBI Taxonomy" id="144406"/>
    <lineage>
        <taxon>Eukaryota</taxon>
        <taxon>Metazoa</taxon>
        <taxon>Ecdysozoa</taxon>
        <taxon>Arthropoda</taxon>
        <taxon>Hexapoda</taxon>
        <taxon>Insecta</taxon>
        <taxon>Pterygota</taxon>
        <taxon>Neoptera</taxon>
        <taxon>Endopterygota</taxon>
        <taxon>Hymenoptera</taxon>
        <taxon>Apocrita</taxon>
        <taxon>Ichneumonoidea</taxon>
        <taxon>Braconidae</taxon>
        <taxon>Euphorinae</taxon>
        <taxon>Microctonus</taxon>
    </lineage>
</organism>
<keyword evidence="3" id="KW-1185">Reference proteome</keyword>
<reference evidence="2" key="2">
    <citation type="submission" date="2023-03" db="EMBL/GenBank/DDBJ databases">
        <authorList>
            <person name="Inwood S.N."/>
            <person name="Skelly J.G."/>
            <person name="Guhlin J."/>
            <person name="Harrop T.W.R."/>
            <person name="Goldson S.G."/>
            <person name="Dearden P.K."/>
        </authorList>
    </citation>
    <scope>NUCLEOTIDE SEQUENCE</scope>
    <source>
        <strain evidence="2">Irish</strain>
        <tissue evidence="2">Whole body</tissue>
    </source>
</reference>
<sequence>MLQVEIHPQTGWTIPKSDLVIIDAKSGSNGHNYIRNLIEYFLTIDELISIGTANNVFKKHKTLKSAITGYIQTKLNIIIPSVEFTKVVNRRIRVLKNEKFMTQEEKNAIKEKKRKTVKSCRDDKKLIKRPNENGGDNRQQDTCVSLPELSPARWPSASATNGIEEPFDPEDSTHILLSFTDIPGPVLTSSCTKSAKNLTHSYDISPYVDKQMNHYYQPPPLVNQYPASHSSSTCGVISEAIGHDYNYNSSMNTNVAHQNFNNPLWSLQTL</sequence>
<feature type="compositionally biased region" description="Polar residues" evidence="1">
    <location>
        <begin position="134"/>
        <end position="143"/>
    </location>
</feature>
<reference evidence="2" key="1">
    <citation type="journal article" date="2023" name="bioRxiv">
        <title>Scaffold-level genome assemblies of two parasitoid biocontrol wasps reveal the parthenogenesis mechanism and an associated novel virus.</title>
        <authorList>
            <person name="Inwood S."/>
            <person name="Skelly J."/>
            <person name="Guhlin J."/>
            <person name="Harrop T."/>
            <person name="Goldson S."/>
            <person name="Dearden P."/>
        </authorList>
    </citation>
    <scope>NUCLEOTIDE SEQUENCE</scope>
    <source>
        <strain evidence="2">Irish</strain>
        <tissue evidence="2">Whole body</tissue>
    </source>
</reference>
<dbReference type="EMBL" id="JAQQBS010000003">
    <property type="protein sequence ID" value="KAK0170533.1"/>
    <property type="molecule type" value="Genomic_DNA"/>
</dbReference>
<evidence type="ECO:0000313" key="2">
    <source>
        <dbReference type="EMBL" id="KAK0170533.1"/>
    </source>
</evidence>
<gene>
    <name evidence="2" type="ORF">PV328_008371</name>
</gene>
<comment type="caution">
    <text evidence="2">The sequence shown here is derived from an EMBL/GenBank/DDBJ whole genome shotgun (WGS) entry which is preliminary data.</text>
</comment>
<dbReference type="AlphaFoldDB" id="A0AA39FJB1"/>